<protein>
    <submittedName>
        <fullName evidence="3">Alpha/beta-hydrolase-type carbohydrate esterase</fullName>
    </submittedName>
</protein>
<dbReference type="EMBL" id="CP053452">
    <property type="protein sequence ID" value="QJW97363.1"/>
    <property type="molecule type" value="Genomic_DNA"/>
</dbReference>
<dbReference type="InterPro" id="IPR029058">
    <property type="entry name" value="AB_hydrolase_fold"/>
</dbReference>
<evidence type="ECO:0000256" key="2">
    <source>
        <dbReference type="SAM" id="SignalP"/>
    </source>
</evidence>
<organism evidence="3 4">
    <name type="scientific">Frigoriglobus tundricola</name>
    <dbReference type="NCBI Taxonomy" id="2774151"/>
    <lineage>
        <taxon>Bacteria</taxon>
        <taxon>Pseudomonadati</taxon>
        <taxon>Planctomycetota</taxon>
        <taxon>Planctomycetia</taxon>
        <taxon>Gemmatales</taxon>
        <taxon>Gemmataceae</taxon>
        <taxon>Frigoriglobus</taxon>
    </lineage>
</organism>
<dbReference type="KEGG" id="ftj:FTUN_4937"/>
<dbReference type="Gene3D" id="3.40.50.1820">
    <property type="entry name" value="alpha/beta hydrolase"/>
    <property type="match status" value="1"/>
</dbReference>
<sequence length="245" mass="27015">MRLSRLLLAAGLVVCAALLPVRADDKFKTGFVDKTFKNADDSTSPYVVFVPKSYDGTKEYPVILFLHGSGETKGGSKQPVEVGIGPAIKKREKDFPFIVVIPQSEKRTWKADSDDGKRALAILDAVEKDYKIDPKRQYLSGLSMGGYGTWSIAAAHPDRWAAIVPVCGGGSVKDAEKIKGIPCWCFHGDADTAVKVERSREMIDALKKAGAEPKYDEYPGVGHNSWDKAYGTDELYKWLLEQKKK</sequence>
<dbReference type="PANTHER" id="PTHR43037:SF1">
    <property type="entry name" value="BLL1128 PROTEIN"/>
    <property type="match status" value="1"/>
</dbReference>
<evidence type="ECO:0000313" key="3">
    <source>
        <dbReference type="EMBL" id="QJW97363.1"/>
    </source>
</evidence>
<name>A0A6M5YVW5_9BACT</name>
<dbReference type="SUPFAM" id="SSF53474">
    <property type="entry name" value="alpha/beta-Hydrolases"/>
    <property type="match status" value="1"/>
</dbReference>
<dbReference type="GO" id="GO:0016787">
    <property type="term" value="F:hydrolase activity"/>
    <property type="evidence" value="ECO:0007669"/>
    <property type="project" value="UniProtKB-KW"/>
</dbReference>
<keyword evidence="4" id="KW-1185">Reference proteome</keyword>
<proteinExistence type="predicted"/>
<dbReference type="AlphaFoldDB" id="A0A6M5YVW5"/>
<gene>
    <name evidence="3" type="ORF">FTUN_4937</name>
</gene>
<dbReference type="InterPro" id="IPR050955">
    <property type="entry name" value="Plant_Biomass_Hydrol_Est"/>
</dbReference>
<accession>A0A6M5YVW5</accession>
<keyword evidence="1 2" id="KW-0732">Signal</keyword>
<reference evidence="4" key="1">
    <citation type="submission" date="2020-05" db="EMBL/GenBank/DDBJ databases">
        <title>Frigoriglobus tundricola gen. nov., sp. nov., a psychrotolerant cellulolytic planctomycete of the family Gemmataceae with two divergent copies of 16S rRNA gene.</title>
        <authorList>
            <person name="Kulichevskaya I.S."/>
            <person name="Ivanova A.A."/>
            <person name="Naumoff D.G."/>
            <person name="Beletsky A.V."/>
            <person name="Rijpstra W.I.C."/>
            <person name="Sinninghe Damste J.S."/>
            <person name="Mardanov A.V."/>
            <person name="Ravin N.V."/>
            <person name="Dedysh S.N."/>
        </authorList>
    </citation>
    <scope>NUCLEOTIDE SEQUENCE [LARGE SCALE GENOMIC DNA]</scope>
    <source>
        <strain evidence="4">PL17</strain>
    </source>
</reference>
<dbReference type="Pfam" id="PF00756">
    <property type="entry name" value="Esterase"/>
    <property type="match status" value="1"/>
</dbReference>
<feature type="chain" id="PRO_5026840409" evidence="2">
    <location>
        <begin position="24"/>
        <end position="245"/>
    </location>
</feature>
<keyword evidence="3" id="KW-0378">Hydrolase</keyword>
<dbReference type="InterPro" id="IPR000801">
    <property type="entry name" value="Esterase-like"/>
</dbReference>
<dbReference type="Proteomes" id="UP000503447">
    <property type="component" value="Chromosome"/>
</dbReference>
<evidence type="ECO:0000256" key="1">
    <source>
        <dbReference type="ARBA" id="ARBA00022729"/>
    </source>
</evidence>
<dbReference type="RefSeq" id="WP_171472747.1">
    <property type="nucleotide sequence ID" value="NZ_CP053452.2"/>
</dbReference>
<feature type="signal peptide" evidence="2">
    <location>
        <begin position="1"/>
        <end position="23"/>
    </location>
</feature>
<evidence type="ECO:0000313" key="4">
    <source>
        <dbReference type="Proteomes" id="UP000503447"/>
    </source>
</evidence>
<dbReference type="PANTHER" id="PTHR43037">
    <property type="entry name" value="UNNAMED PRODUCT-RELATED"/>
    <property type="match status" value="1"/>
</dbReference>